<keyword evidence="6" id="KW-0346">Stress response</keyword>
<dbReference type="EMBL" id="JAHLQN010000001">
    <property type="protein sequence ID" value="MBU5626768.1"/>
    <property type="molecule type" value="Genomic_DNA"/>
</dbReference>
<comment type="activity regulation">
    <text evidence="6">Negatively regulated by the anti-sigma-I factor RsgI.</text>
</comment>
<comment type="function">
    <text evidence="6">Sigma factors are initiation factors that promote the attachment of RNA polymerase to specific initiation sites and are then released.</text>
</comment>
<organism evidence="8 9">
    <name type="scientific">Dysosmobacter acutus</name>
    <dbReference type="NCBI Taxonomy" id="2841504"/>
    <lineage>
        <taxon>Bacteria</taxon>
        <taxon>Bacillati</taxon>
        <taxon>Bacillota</taxon>
        <taxon>Clostridia</taxon>
        <taxon>Eubacteriales</taxon>
        <taxon>Oscillospiraceae</taxon>
        <taxon>Dysosmobacter</taxon>
    </lineage>
</organism>
<keyword evidence="5 6" id="KW-0804">Transcription</keyword>
<keyword evidence="9" id="KW-1185">Reference proteome</keyword>
<dbReference type="InterPro" id="IPR014244">
    <property type="entry name" value="RNA_pol_sigma-I"/>
</dbReference>
<dbReference type="HAMAP" id="MF_02064">
    <property type="entry name" value="Sigma70_SigI"/>
    <property type="match status" value="1"/>
</dbReference>
<evidence type="ECO:0000313" key="8">
    <source>
        <dbReference type="EMBL" id="MBU5626768.1"/>
    </source>
</evidence>
<evidence type="ECO:0000256" key="3">
    <source>
        <dbReference type="ARBA" id="ARBA00023082"/>
    </source>
</evidence>
<accession>A0ABS6F913</accession>
<dbReference type="Proteomes" id="UP000787672">
    <property type="component" value="Unassembled WGS sequence"/>
</dbReference>
<protein>
    <recommendedName>
        <fullName evidence="6">RNA polymerase sigma factor SigI</fullName>
    </recommendedName>
</protein>
<comment type="subcellular location">
    <subcellularLocation>
        <location evidence="6">Cytoplasm</location>
    </subcellularLocation>
</comment>
<evidence type="ECO:0000256" key="2">
    <source>
        <dbReference type="ARBA" id="ARBA00023015"/>
    </source>
</evidence>
<evidence type="ECO:0000259" key="7">
    <source>
        <dbReference type="Pfam" id="PF04542"/>
    </source>
</evidence>
<evidence type="ECO:0000256" key="6">
    <source>
        <dbReference type="HAMAP-Rule" id="MF_02064"/>
    </source>
</evidence>
<evidence type="ECO:0000256" key="4">
    <source>
        <dbReference type="ARBA" id="ARBA00023125"/>
    </source>
</evidence>
<feature type="DNA-binding region" description="H-T-H motif" evidence="6">
    <location>
        <begin position="172"/>
        <end position="191"/>
    </location>
</feature>
<keyword evidence="2 6" id="KW-0805">Transcription regulation</keyword>
<reference evidence="8 9" key="1">
    <citation type="submission" date="2021-06" db="EMBL/GenBank/DDBJ databases">
        <authorList>
            <person name="Sun Q."/>
            <person name="Li D."/>
        </authorList>
    </citation>
    <scope>NUCLEOTIDE SEQUENCE [LARGE SCALE GENOMIC DNA]</scope>
    <source>
        <strain evidence="8 9">MSJ-2</strain>
    </source>
</reference>
<proteinExistence type="inferred from homology"/>
<comment type="subunit">
    <text evidence="6">Interacts with RsgI.</text>
</comment>
<name>A0ABS6F913_9FIRM</name>
<dbReference type="NCBIfam" id="TIGR02937">
    <property type="entry name" value="sigma70-ECF"/>
    <property type="match status" value="1"/>
</dbReference>
<dbReference type="Pfam" id="PF04542">
    <property type="entry name" value="Sigma70_r2"/>
    <property type="match status" value="1"/>
</dbReference>
<sequence length="220" mass="25103">MIAGENIQMEQIDALIERHMAFIVRTVSGCTGRYVSVEHDDSFSIALIAFAEAVRRYDPQRGNFLAYAGLVIKSRLRTFLEQENRRAGEASLEELQESGREFAAEPADESSLREEIAAYQEELSLFGLTMETLADQAPRHRDTRDRAVDVARRSSEEPRVVEHTYRKRKLPVREVSRVCGVTEKIVKDSKVFILGTMLVFVKKFPGLLSWIRGARCNHDR</sequence>
<evidence type="ECO:0000313" key="9">
    <source>
        <dbReference type="Proteomes" id="UP000787672"/>
    </source>
</evidence>
<evidence type="ECO:0000256" key="1">
    <source>
        <dbReference type="ARBA" id="ARBA00022490"/>
    </source>
</evidence>
<dbReference type="InterPro" id="IPR014284">
    <property type="entry name" value="RNA_pol_sigma-70_dom"/>
</dbReference>
<keyword evidence="4 6" id="KW-0238">DNA-binding</keyword>
<comment type="caution">
    <text evidence="8">The sequence shown here is derived from an EMBL/GenBank/DDBJ whole genome shotgun (WGS) entry which is preliminary data.</text>
</comment>
<feature type="domain" description="RNA polymerase sigma-70 region 2" evidence="7">
    <location>
        <begin position="15"/>
        <end position="85"/>
    </location>
</feature>
<dbReference type="InterPro" id="IPR007627">
    <property type="entry name" value="RNA_pol_sigma70_r2"/>
</dbReference>
<keyword evidence="3 6" id="KW-0731">Sigma factor</keyword>
<gene>
    <name evidence="6" type="primary">sigI</name>
    <name evidence="8" type="ORF">KQI82_07550</name>
</gene>
<comment type="similarity">
    <text evidence="6">Belongs to the sigma-70 factor family. SigI subfamily.</text>
</comment>
<evidence type="ECO:0000256" key="5">
    <source>
        <dbReference type="ARBA" id="ARBA00023163"/>
    </source>
</evidence>
<keyword evidence="1 6" id="KW-0963">Cytoplasm</keyword>
<feature type="short sequence motif" description="Polymerase core binding" evidence="6">
    <location>
        <begin position="41"/>
        <end position="54"/>
    </location>
</feature>